<evidence type="ECO:0000313" key="2">
    <source>
        <dbReference type="EMBL" id="AZA80844.1"/>
    </source>
</evidence>
<feature type="transmembrane region" description="Helical" evidence="1">
    <location>
        <begin position="40"/>
        <end position="57"/>
    </location>
</feature>
<keyword evidence="1" id="KW-0472">Membrane</keyword>
<evidence type="ECO:0008006" key="6">
    <source>
        <dbReference type="Google" id="ProtNLM"/>
    </source>
</evidence>
<organism evidence="3 4">
    <name type="scientific">Chryseobacterium lactis</name>
    <dbReference type="NCBI Taxonomy" id="1241981"/>
    <lineage>
        <taxon>Bacteria</taxon>
        <taxon>Pseudomonadati</taxon>
        <taxon>Bacteroidota</taxon>
        <taxon>Flavobacteriia</taxon>
        <taxon>Flavobacteriales</taxon>
        <taxon>Weeksellaceae</taxon>
        <taxon>Chryseobacterium group</taxon>
        <taxon>Chryseobacterium</taxon>
    </lineage>
</organism>
<feature type="transmembrane region" description="Helical" evidence="1">
    <location>
        <begin position="157"/>
        <end position="176"/>
    </location>
</feature>
<dbReference type="EMBL" id="CP033924">
    <property type="protein sequence ID" value="AZA80844.1"/>
    <property type="molecule type" value="Genomic_DNA"/>
</dbReference>
<proteinExistence type="predicted"/>
<evidence type="ECO:0000256" key="1">
    <source>
        <dbReference type="SAM" id="Phobius"/>
    </source>
</evidence>
<dbReference type="Proteomes" id="UP000236262">
    <property type="component" value="Unassembled WGS sequence"/>
</dbReference>
<reference evidence="2 5" key="2">
    <citation type="submission" date="2018-11" db="EMBL/GenBank/DDBJ databases">
        <title>Proposal to divide the Flavobacteriaceae and reorganize its genera based on Amino Acid Identity values calculated from whole genome sequences.</title>
        <authorList>
            <person name="Nicholson A.C."/>
            <person name="Gulvik C.A."/>
            <person name="Whitney A.M."/>
            <person name="Humrighouse B.W."/>
            <person name="Bell M."/>
            <person name="Holmes B."/>
            <person name="Steigerwalt A.G."/>
            <person name="Villarma A."/>
            <person name="Sheth M."/>
            <person name="Batra D."/>
            <person name="Pryor J."/>
            <person name="Bernardet J.-F."/>
            <person name="Hugo C."/>
            <person name="Kampfer P."/>
            <person name="Newman J."/>
            <person name="McQuiston J.R."/>
        </authorList>
    </citation>
    <scope>NUCLEOTIDE SEQUENCE [LARGE SCALE GENOMIC DNA]</scope>
    <source>
        <strain evidence="2 5">KC_1864</strain>
    </source>
</reference>
<protein>
    <recommendedName>
        <fullName evidence="6">YcxB family protein</fullName>
    </recommendedName>
</protein>
<dbReference type="RefSeq" id="WP_103291870.1">
    <property type="nucleotide sequence ID" value="NZ_CP033924.1"/>
</dbReference>
<feature type="transmembrane region" description="Helical" evidence="1">
    <location>
        <begin position="182"/>
        <end position="203"/>
    </location>
</feature>
<evidence type="ECO:0000313" key="3">
    <source>
        <dbReference type="EMBL" id="PNW13434.1"/>
    </source>
</evidence>
<evidence type="ECO:0000313" key="5">
    <source>
        <dbReference type="Proteomes" id="UP000279972"/>
    </source>
</evidence>
<name>A0A3G6RVE0_CHRLC</name>
<keyword evidence="1" id="KW-0812">Transmembrane</keyword>
<accession>A0A3G6RVE0</accession>
<dbReference type="Proteomes" id="UP000279972">
    <property type="component" value="Chromosome"/>
</dbReference>
<dbReference type="AlphaFoldDB" id="A0A3G6RVE0"/>
<keyword evidence="5" id="KW-1185">Reference proteome</keyword>
<keyword evidence="1" id="KW-1133">Transmembrane helix</keyword>
<evidence type="ECO:0000313" key="4">
    <source>
        <dbReference type="Proteomes" id="UP000236262"/>
    </source>
</evidence>
<sequence>MKQYKLKNFSVKRLMLYMSISFLLVMLFTILTSIYYNPKIYPAIVLFILTSISFILIKNNCINTYNISLDNNYIYFNSRKIDLIDICNYNFSETEQFYGCRLVFKSYKIFLNIPKKESGDYLDFKEDFMDIIKFQNKNRSNNLIVEYSWYNTKFAQIYGYVMIGIMIIWFMLMILFPNKLNISNLGLFLMVSVGLSPIIYRIFKK</sequence>
<dbReference type="KEGG" id="clac:EG342_02480"/>
<dbReference type="OrthoDB" id="1248507at2"/>
<gene>
    <name evidence="3" type="ORF">C1637_11460</name>
    <name evidence="2" type="ORF">EG342_02480</name>
</gene>
<dbReference type="EMBL" id="PPEH01000004">
    <property type="protein sequence ID" value="PNW13434.1"/>
    <property type="molecule type" value="Genomic_DNA"/>
</dbReference>
<reference evidence="3 4" key="1">
    <citation type="submission" date="2018-01" db="EMBL/GenBank/DDBJ databases">
        <title>Draft genome sequences of Chryseobacterium lactis NCTC11390, Chryseobacterium oncorhynchi 701B-08, and Chryseobacterium viscerum 687B-08.</title>
        <authorList>
            <person name="Jeong J.-J."/>
            <person name="Lee Y.J."/>
            <person name="Park B."/>
            <person name="Choi I.-G."/>
            <person name="Kim K.D."/>
        </authorList>
    </citation>
    <scope>NUCLEOTIDE SEQUENCE [LARGE SCALE GENOMIC DNA]</scope>
    <source>
        <strain evidence="3 4">NCTC11390</strain>
    </source>
</reference>
<feature type="transmembrane region" description="Helical" evidence="1">
    <location>
        <begin position="14"/>
        <end position="34"/>
    </location>
</feature>